<dbReference type="InterPro" id="IPR029062">
    <property type="entry name" value="Class_I_gatase-like"/>
</dbReference>
<organism evidence="4 5">
    <name type="scientific">Candidatus Avichristensenella intestinipullorum</name>
    <dbReference type="NCBI Taxonomy" id="2840693"/>
    <lineage>
        <taxon>Bacteria</taxon>
        <taxon>Bacillati</taxon>
        <taxon>Bacillota</taxon>
        <taxon>Clostridia</taxon>
        <taxon>Candidatus Avichristensenella</taxon>
    </lineage>
</organism>
<keyword evidence="2" id="KW-0472">Membrane</keyword>
<dbReference type="CDD" id="cd00198">
    <property type="entry name" value="vWFA"/>
    <property type="match status" value="1"/>
</dbReference>
<dbReference type="Pfam" id="PF13519">
    <property type="entry name" value="VWA_2"/>
    <property type="match status" value="2"/>
</dbReference>
<comment type="caution">
    <text evidence="4">The sequence shown here is derived from an EMBL/GenBank/DDBJ whole genome shotgun (WGS) entry which is preliminary data.</text>
</comment>
<feature type="domain" description="VWFA" evidence="3">
    <location>
        <begin position="405"/>
        <end position="575"/>
    </location>
</feature>
<dbReference type="SUPFAM" id="SSF52317">
    <property type="entry name" value="Class I glutamine amidotransferase-like"/>
    <property type="match status" value="1"/>
</dbReference>
<keyword evidence="2" id="KW-1133">Transmembrane helix</keyword>
<evidence type="ECO:0000313" key="5">
    <source>
        <dbReference type="Proteomes" id="UP000886819"/>
    </source>
</evidence>
<evidence type="ECO:0000259" key="3">
    <source>
        <dbReference type="PROSITE" id="PS50234"/>
    </source>
</evidence>
<dbReference type="Gene3D" id="3.40.50.410">
    <property type="entry name" value="von Willebrand factor, type A domain"/>
    <property type="match status" value="2"/>
</dbReference>
<dbReference type="InterPro" id="IPR002035">
    <property type="entry name" value="VWF_A"/>
</dbReference>
<dbReference type="AlphaFoldDB" id="A0A9D0YW61"/>
<dbReference type="PANTHER" id="PTHR37947:SF2">
    <property type="entry name" value="VON WILLEBRAND FACTOR TYPE A"/>
    <property type="match status" value="1"/>
</dbReference>
<accession>A0A9D0YW61</accession>
<feature type="transmembrane region" description="Helical" evidence="2">
    <location>
        <begin position="6"/>
        <end position="24"/>
    </location>
</feature>
<dbReference type="SMART" id="SM00327">
    <property type="entry name" value="VWA"/>
    <property type="match status" value="1"/>
</dbReference>
<dbReference type="SUPFAM" id="SSF53300">
    <property type="entry name" value="vWA-like"/>
    <property type="match status" value="2"/>
</dbReference>
<dbReference type="Gene3D" id="3.40.50.880">
    <property type="match status" value="1"/>
</dbReference>
<reference evidence="4" key="2">
    <citation type="journal article" date="2021" name="PeerJ">
        <title>Extensive microbial diversity within the chicken gut microbiome revealed by metagenomics and culture.</title>
        <authorList>
            <person name="Gilroy R."/>
            <person name="Ravi A."/>
            <person name="Getino M."/>
            <person name="Pursley I."/>
            <person name="Horton D.L."/>
            <person name="Alikhan N.F."/>
            <person name="Baker D."/>
            <person name="Gharbi K."/>
            <person name="Hall N."/>
            <person name="Watson M."/>
            <person name="Adriaenssens E.M."/>
            <person name="Foster-Nyarko E."/>
            <person name="Jarju S."/>
            <person name="Secka A."/>
            <person name="Antonio M."/>
            <person name="Oren A."/>
            <person name="Chaudhuri R.R."/>
            <person name="La Ragione R."/>
            <person name="Hildebrand F."/>
            <person name="Pallen M.J."/>
        </authorList>
    </citation>
    <scope>NUCLEOTIDE SEQUENCE</scope>
    <source>
        <strain evidence="4">ChiHile30-977</strain>
    </source>
</reference>
<dbReference type="EMBL" id="DVFI01000099">
    <property type="protein sequence ID" value="HIQ63341.1"/>
    <property type="molecule type" value="Genomic_DNA"/>
</dbReference>
<dbReference type="InterPro" id="IPR036465">
    <property type="entry name" value="vWFA_dom_sf"/>
</dbReference>
<reference evidence="4" key="1">
    <citation type="submission" date="2020-10" db="EMBL/GenBank/DDBJ databases">
        <authorList>
            <person name="Gilroy R."/>
        </authorList>
    </citation>
    <scope>NUCLEOTIDE SEQUENCE</scope>
    <source>
        <strain evidence="4">ChiHile30-977</strain>
    </source>
</reference>
<evidence type="ECO:0000256" key="1">
    <source>
        <dbReference type="SAM" id="MobiDB-lite"/>
    </source>
</evidence>
<evidence type="ECO:0000256" key="2">
    <source>
        <dbReference type="SAM" id="Phobius"/>
    </source>
</evidence>
<proteinExistence type="predicted"/>
<feature type="region of interest" description="Disordered" evidence="1">
    <location>
        <begin position="847"/>
        <end position="894"/>
    </location>
</feature>
<evidence type="ECO:0000313" key="4">
    <source>
        <dbReference type="EMBL" id="HIQ63341.1"/>
    </source>
</evidence>
<gene>
    <name evidence="4" type="ORF">IAA66_07105</name>
</gene>
<name>A0A9D0YW61_9FIRM</name>
<dbReference type="Proteomes" id="UP000886819">
    <property type="component" value="Unassembled WGS sequence"/>
</dbReference>
<dbReference type="PROSITE" id="PS50234">
    <property type="entry name" value="VWFA"/>
    <property type="match status" value="1"/>
</dbReference>
<protein>
    <submittedName>
        <fullName evidence="4">VWA domain-containing protein</fullName>
    </submittedName>
</protein>
<sequence>MGIEFARPLAWLALPVCVAAVFLMDRFLSSRRASVKRTVALIARYALVFLLCAALTGPSLLLPGGKAATWALCDLSASAADDREALSAALTEGLAHQAEGLQTGAISFGANAMVDVPLAEEREQMSLSAAVDAGSTDIGGALAMALALLPQDAAGRIVLLSDGQNHGENLSARLTALQARGVAVDVYPLPGAETDDAQVSAVVTPAQVYQGERFEVTVQLDSRYDTKGTLVLYANRQPVATREVTLRKGSNTFAFEDVAAQSGVVTYEAELLAQGDANPRNNRLGAYMDVRGVPRVLVAGEGTELAAMLEASGMRADVVQPSQIPQSAEALRQYHAVALVNVAANEISQAAMDALDDYVRTLGRGLCAFGGDNSYALGGWRGSQLEDMLPVTMDVDNRLDMPSLALVLVIDKSGSMSDGQYGLTRLEMAKEAAIRACEVLTSRDSIGVVAFDDTAKWAVPMQKVENLSAIQEMIGTIRPGGGTMFFSALQQAFSALIQTEAQYKHIIFLTDGESGDSGFDALVQRMSSSGITLSTVAVGSGANSTLLSRLAELGNGRAYTAVAFDDLPTIFTKETMLVSQAYVQNRTFYPVVVSDSTLTRYDGFPTLDGYLATTAKPLATVALATDRDDPLLAWWQYGAGRTLAWTSDTRGAWTHGLLSWEEGAAFFAGMLSFVMPAEEGEGSAEIEREGDTLRLRYTVEGDAGGLQTEATALAPDGTEQTVSLSEISPGVYEGVLSASQEGAYAVRVSQRQNGETVRTLETGATVGYSREYDLRAADGSALLEEIAAQTGGRVLEDAAELFSLRGAQARARYDLTGALLWAALALFVLDAAQRRLAWERLLPQRRERAETPAPTPRSARPRRHKQPEPPKQAAPDTPSQTGEKLLAGRRKKLM</sequence>
<feature type="transmembrane region" description="Helical" evidence="2">
    <location>
        <begin position="45"/>
        <end position="65"/>
    </location>
</feature>
<keyword evidence="2" id="KW-0812">Transmembrane</keyword>
<dbReference type="PANTHER" id="PTHR37947">
    <property type="entry name" value="BLL2462 PROTEIN"/>
    <property type="match status" value="1"/>
</dbReference>